<dbReference type="SUPFAM" id="SSF53474">
    <property type="entry name" value="alpha/beta-Hydrolases"/>
    <property type="match status" value="1"/>
</dbReference>
<evidence type="ECO:0000313" key="7">
    <source>
        <dbReference type="Proteomes" id="UP000076798"/>
    </source>
</evidence>
<evidence type="ECO:0000256" key="3">
    <source>
        <dbReference type="SAM" id="Phobius"/>
    </source>
</evidence>
<organism evidence="6 7">
    <name type="scientific">Sistotremastrum suecicum HHB10207 ss-3</name>
    <dbReference type="NCBI Taxonomy" id="1314776"/>
    <lineage>
        <taxon>Eukaryota</taxon>
        <taxon>Fungi</taxon>
        <taxon>Dikarya</taxon>
        <taxon>Basidiomycota</taxon>
        <taxon>Agaricomycotina</taxon>
        <taxon>Agaricomycetes</taxon>
        <taxon>Sistotremastrales</taxon>
        <taxon>Sistotremastraceae</taxon>
        <taxon>Sistotremastrum</taxon>
    </lineage>
</organism>
<feature type="domain" description="AB hydrolase-1" evidence="4">
    <location>
        <begin position="113"/>
        <end position="288"/>
    </location>
</feature>
<comment type="similarity">
    <text evidence="1">Belongs to the peptidase S33 family.</text>
</comment>
<dbReference type="GO" id="GO:0016787">
    <property type="term" value="F:hydrolase activity"/>
    <property type="evidence" value="ECO:0007669"/>
    <property type="project" value="UniProtKB-KW"/>
</dbReference>
<protein>
    <recommendedName>
        <fullName evidence="8">Alpha/beta-hydrolase</fullName>
    </recommendedName>
</protein>
<feature type="transmembrane region" description="Helical" evidence="3">
    <location>
        <begin position="21"/>
        <end position="39"/>
    </location>
</feature>
<feature type="domain" description="Peptidase S33 tripeptidyl aminopeptidase-like C-terminal" evidence="5">
    <location>
        <begin position="465"/>
        <end position="559"/>
    </location>
</feature>
<dbReference type="PANTHER" id="PTHR43248:SF25">
    <property type="entry name" value="AB HYDROLASE-1 DOMAIN-CONTAINING PROTEIN-RELATED"/>
    <property type="match status" value="1"/>
</dbReference>
<evidence type="ECO:0000256" key="1">
    <source>
        <dbReference type="ARBA" id="ARBA00010088"/>
    </source>
</evidence>
<dbReference type="OrthoDB" id="425534at2759"/>
<sequence length="603" mass="65858">MGKPLDIREVAVERTSRKPNRTVVVVLGILIFGACYRLGTPYNAKNDVHRDLSVQIQEALTKPGDQFWWSCTNNVDCGRIAVPTDYHNESIGMTVLAVARWKALNSPSKGTVFTNPGGPGASGTLLASPWVANLVGNDYDIIGFDPRGIGQTTPTVRCHTPISKAVFQANTVLENGFSLPQTNDTRLFSSETREYYRKQTEEFLALKKAEADLCAEHVGEALRYMGTTFVARDIDFMNRLFHGDDEPINFWSGSYGSILGAYLVNMFPDRIGRVAIDGIANPVSWAGDPSYLWARDWLSSTEDTYQWFLSACAKAGPAGCALAESDKDSAQVIGRRIDKFLDHLYDQPLPSTGGMRPGILIAGAVRAVFLISLEDALSWPSFAEDLAEVIYHKNPTPLYTRVVGNPMPLFDLSRSAVTCADSPPLSSKDPRTNPTVDDLIDEGLYTITKVSPHFGVSVTISEPDGGCQFWKYVGGGVERYNGPWNKTLSNKILIISNKADPVTPIASGKLLHGLLNDSSALLVQNSPGHTSGSFPTLCTVKLTRAYFVNGTLPAEGTICEPDGQLFPVSGKSDKLYENDELSDDDQVLLRSAEALGKLFTKRQ</sequence>
<keyword evidence="3" id="KW-1133">Transmembrane helix</keyword>
<dbReference type="InterPro" id="IPR000073">
    <property type="entry name" value="AB_hydrolase_1"/>
</dbReference>
<evidence type="ECO:0008006" key="8">
    <source>
        <dbReference type="Google" id="ProtNLM"/>
    </source>
</evidence>
<evidence type="ECO:0000259" key="4">
    <source>
        <dbReference type="Pfam" id="PF00561"/>
    </source>
</evidence>
<reference evidence="6 7" key="1">
    <citation type="journal article" date="2016" name="Mol. Biol. Evol.">
        <title>Comparative Genomics of Early-Diverging Mushroom-Forming Fungi Provides Insights into the Origins of Lignocellulose Decay Capabilities.</title>
        <authorList>
            <person name="Nagy L.G."/>
            <person name="Riley R."/>
            <person name="Tritt A."/>
            <person name="Adam C."/>
            <person name="Daum C."/>
            <person name="Floudas D."/>
            <person name="Sun H."/>
            <person name="Yadav J.S."/>
            <person name="Pangilinan J."/>
            <person name="Larsson K.H."/>
            <person name="Matsuura K."/>
            <person name="Barry K."/>
            <person name="Labutti K."/>
            <person name="Kuo R."/>
            <person name="Ohm R.A."/>
            <person name="Bhattacharya S.S."/>
            <person name="Shirouzu T."/>
            <person name="Yoshinaga Y."/>
            <person name="Martin F.M."/>
            <person name="Grigoriev I.V."/>
            <person name="Hibbett D.S."/>
        </authorList>
    </citation>
    <scope>NUCLEOTIDE SEQUENCE [LARGE SCALE GENOMIC DNA]</scope>
    <source>
        <strain evidence="6 7">HHB10207 ss-3</strain>
    </source>
</reference>
<keyword evidence="7" id="KW-1185">Reference proteome</keyword>
<keyword evidence="3" id="KW-0812">Transmembrane</keyword>
<dbReference type="Gene3D" id="3.40.50.1820">
    <property type="entry name" value="alpha/beta hydrolase"/>
    <property type="match status" value="1"/>
</dbReference>
<evidence type="ECO:0000259" key="5">
    <source>
        <dbReference type="Pfam" id="PF08386"/>
    </source>
</evidence>
<proteinExistence type="inferred from homology"/>
<evidence type="ECO:0000313" key="6">
    <source>
        <dbReference type="EMBL" id="KZT37051.1"/>
    </source>
</evidence>
<dbReference type="PANTHER" id="PTHR43248">
    <property type="entry name" value="2-SUCCINYL-6-HYDROXY-2,4-CYCLOHEXADIENE-1-CARBOXYLATE SYNTHASE"/>
    <property type="match status" value="1"/>
</dbReference>
<keyword evidence="3" id="KW-0472">Membrane</keyword>
<name>A0A166C3Z4_9AGAM</name>
<dbReference type="PROSITE" id="PS51257">
    <property type="entry name" value="PROKAR_LIPOPROTEIN"/>
    <property type="match status" value="1"/>
</dbReference>
<evidence type="ECO:0000256" key="2">
    <source>
        <dbReference type="ARBA" id="ARBA00022801"/>
    </source>
</evidence>
<dbReference type="InterPro" id="IPR013595">
    <property type="entry name" value="Pept_S33_TAP-like_C"/>
</dbReference>
<gene>
    <name evidence="6" type="ORF">SISSUDRAFT_1048969</name>
</gene>
<dbReference type="STRING" id="1314776.A0A166C3Z4"/>
<dbReference type="Pfam" id="PF00561">
    <property type="entry name" value="Abhydrolase_1"/>
    <property type="match status" value="1"/>
</dbReference>
<dbReference type="Pfam" id="PF08386">
    <property type="entry name" value="Abhydrolase_4"/>
    <property type="match status" value="1"/>
</dbReference>
<accession>A0A166C3Z4</accession>
<dbReference type="Proteomes" id="UP000076798">
    <property type="component" value="Unassembled WGS sequence"/>
</dbReference>
<dbReference type="InterPro" id="IPR029058">
    <property type="entry name" value="AB_hydrolase_fold"/>
</dbReference>
<dbReference type="AlphaFoldDB" id="A0A166C3Z4"/>
<dbReference type="EMBL" id="KV428092">
    <property type="protein sequence ID" value="KZT37051.1"/>
    <property type="molecule type" value="Genomic_DNA"/>
</dbReference>
<keyword evidence="2" id="KW-0378">Hydrolase</keyword>
<dbReference type="InterPro" id="IPR051601">
    <property type="entry name" value="Serine_prot/Carboxylest_S33"/>
</dbReference>